<evidence type="ECO:0000313" key="2">
    <source>
        <dbReference type="EMBL" id="MEK7950519.1"/>
    </source>
</evidence>
<evidence type="ECO:0000313" key="3">
    <source>
        <dbReference type="Proteomes" id="UP001371305"/>
    </source>
</evidence>
<organism evidence="2 3">
    <name type="scientific">Luteolibacter soli</name>
    <dbReference type="NCBI Taxonomy" id="3135280"/>
    <lineage>
        <taxon>Bacteria</taxon>
        <taxon>Pseudomonadati</taxon>
        <taxon>Verrucomicrobiota</taxon>
        <taxon>Verrucomicrobiia</taxon>
        <taxon>Verrucomicrobiales</taxon>
        <taxon>Verrucomicrobiaceae</taxon>
        <taxon>Luteolibacter</taxon>
    </lineage>
</organism>
<dbReference type="EMBL" id="JBBUKT010000003">
    <property type="protein sequence ID" value="MEK7950519.1"/>
    <property type="molecule type" value="Genomic_DNA"/>
</dbReference>
<dbReference type="Proteomes" id="UP001371305">
    <property type="component" value="Unassembled WGS sequence"/>
</dbReference>
<name>A0ABU9AS38_9BACT</name>
<accession>A0ABU9AS38</accession>
<protein>
    <submittedName>
        <fullName evidence="2">Uncharacterized protein</fullName>
    </submittedName>
</protein>
<dbReference type="RefSeq" id="WP_341404128.1">
    <property type="nucleotide sequence ID" value="NZ_JBBUKT010000003.1"/>
</dbReference>
<proteinExistence type="predicted"/>
<reference evidence="2 3" key="1">
    <citation type="submission" date="2024-04" db="EMBL/GenBank/DDBJ databases">
        <title>Luteolibacter sp. isolated from soil.</title>
        <authorList>
            <person name="An J."/>
        </authorList>
    </citation>
    <scope>NUCLEOTIDE SEQUENCE [LARGE SCALE GENOMIC DNA]</scope>
    <source>
        <strain evidence="2 3">Y139</strain>
    </source>
</reference>
<comment type="caution">
    <text evidence="2">The sequence shown here is derived from an EMBL/GenBank/DDBJ whole genome shotgun (WGS) entry which is preliminary data.</text>
</comment>
<sequence>MPTTADEIRRRLQLITDETSDALKQYAAIGELRRKVERLRHECTNGESDAACDAAASKLVKASEDLRLAELVEPRKKAASDAATARRSQAAVAEIRAIMGHFERLNNEAREVAVKVVFAMPSPLAMQIRHEEGGGRRDMVLGQLLDLMPAVFESGQAYGRAYSSHNAASASAAENNLATMLETLDETTEIVRAQISDLRKILAAIGGSEAASAGGGLGDSPGATAEAEELATV</sequence>
<gene>
    <name evidence="2" type="ORF">WKV53_08430</name>
</gene>
<evidence type="ECO:0000256" key="1">
    <source>
        <dbReference type="SAM" id="MobiDB-lite"/>
    </source>
</evidence>
<feature type="region of interest" description="Disordered" evidence="1">
    <location>
        <begin position="210"/>
        <end position="233"/>
    </location>
</feature>
<keyword evidence="3" id="KW-1185">Reference proteome</keyword>